<dbReference type="eggNOG" id="ENOG5032UDY">
    <property type="taxonomic scope" value="Bacteria"/>
</dbReference>
<dbReference type="OrthoDB" id="6476622at2"/>
<dbReference type="Pfam" id="PF07377">
    <property type="entry name" value="DUF1493"/>
    <property type="match status" value="1"/>
</dbReference>
<dbReference type="HOGENOM" id="CLU_152554_4_0_6"/>
<dbReference type="Proteomes" id="UP000009010">
    <property type="component" value="Chromosome"/>
</dbReference>
<sequence length="104" mass="13079">MAIDENEILAYITENYSDRKKPASKDWTFREHFYFVPEELEEMLLDLFTRYHIKYDNFNIDDYFMPEFAWWQFKLRKEWRDRKFKPLTVDMIIESARAGRWLYD</sequence>
<reference evidence="1 2" key="1">
    <citation type="journal article" date="2012" name="J. Bacteriol.">
        <title>Complete Genome Sequence of Rahnella aquatilis CIP 78.65.</title>
        <authorList>
            <person name="Martinez R.J."/>
            <person name="Bruce D."/>
            <person name="Detter C."/>
            <person name="Goodwin L.A."/>
            <person name="Han J."/>
            <person name="Han C.S."/>
            <person name="Held B."/>
            <person name="Land M.L."/>
            <person name="Mikhailova N."/>
            <person name="Nolan M."/>
            <person name="Pennacchio L."/>
            <person name="Pitluck S."/>
            <person name="Tapia R."/>
            <person name="Woyke T."/>
            <person name="Sobecky P.A."/>
        </authorList>
    </citation>
    <scope>NUCLEOTIDE SEQUENCE [LARGE SCALE GENOMIC DNA]</scope>
    <source>
        <strain evidence="2">ATCC 33071 / DSM 4594 / JCM 1683 / NBRC 105701 / NCIMB 13365 / CIP 78.65</strain>
    </source>
</reference>
<name>H2IYP9_RAHAC</name>
<accession>H2IYP9</accession>
<reference evidence="2" key="2">
    <citation type="submission" date="2012-01" db="EMBL/GenBank/DDBJ databases">
        <title>Complete sequence of chromosome of Rahnella aquatilis CIP 78.65.</title>
        <authorList>
            <person name="Lucas S."/>
            <person name="Han J."/>
            <person name="Lapidus A."/>
            <person name="Cheng J.-F."/>
            <person name="Goodwin L."/>
            <person name="Pitluck S."/>
            <person name="Peters L."/>
            <person name="Ovchinnikova G."/>
            <person name="Held B."/>
            <person name="Detter J.C."/>
            <person name="Han C."/>
            <person name="Tapia R."/>
            <person name="Land M."/>
            <person name="Hauser L."/>
            <person name="Kyrpides N."/>
            <person name="Ivanova N."/>
            <person name="Pagani I."/>
            <person name="Sobecky P."/>
            <person name="Martinez R."/>
            <person name="Woyke T."/>
        </authorList>
    </citation>
    <scope>NUCLEOTIDE SEQUENCE [LARGE SCALE GENOMIC DNA]</scope>
    <source>
        <strain evidence="2">ATCC 33071 / DSM 4594 / JCM 1683 / NBRC 105701 / NCIMB 13365 / CIP 78.65</strain>
    </source>
</reference>
<evidence type="ECO:0008006" key="3">
    <source>
        <dbReference type="Google" id="ProtNLM"/>
    </source>
</evidence>
<dbReference type="RefSeq" id="WP_015697231.1">
    <property type="nucleotide sequence ID" value="NC_016818.1"/>
</dbReference>
<dbReference type="InterPro" id="IPR010862">
    <property type="entry name" value="DUF1493"/>
</dbReference>
<evidence type="ECO:0000313" key="2">
    <source>
        <dbReference type="Proteomes" id="UP000009010"/>
    </source>
</evidence>
<dbReference type="AlphaFoldDB" id="H2IYP9"/>
<evidence type="ECO:0000313" key="1">
    <source>
        <dbReference type="EMBL" id="AEX52060.1"/>
    </source>
</evidence>
<dbReference type="KEGG" id="raq:Rahaq2_2203"/>
<organism evidence="1 2">
    <name type="scientific">Rahnella aquatilis (strain ATCC 33071 / DSM 4594 / JCM 1683 / NBRC 105701 / NCIMB 13365 / CIP 78.65)</name>
    <dbReference type="NCBI Taxonomy" id="745277"/>
    <lineage>
        <taxon>Bacteria</taxon>
        <taxon>Pseudomonadati</taxon>
        <taxon>Pseudomonadota</taxon>
        <taxon>Gammaproteobacteria</taxon>
        <taxon>Enterobacterales</taxon>
        <taxon>Yersiniaceae</taxon>
        <taxon>Rahnella</taxon>
    </lineage>
</organism>
<proteinExistence type="predicted"/>
<keyword evidence="2" id="KW-1185">Reference proteome</keyword>
<dbReference type="EMBL" id="CP003244">
    <property type="protein sequence ID" value="AEX52060.1"/>
    <property type="molecule type" value="Genomic_DNA"/>
</dbReference>
<protein>
    <recommendedName>
        <fullName evidence="3">Acyl carrier protein</fullName>
    </recommendedName>
</protein>
<gene>
    <name evidence="1" type="ordered locus">Rahaq2_2203</name>
</gene>